<evidence type="ECO:0000313" key="3">
    <source>
        <dbReference type="EMBL" id="MBB4960814.1"/>
    </source>
</evidence>
<dbReference type="RefSeq" id="WP_184536530.1">
    <property type="nucleotide sequence ID" value="NZ_JACHJW010000001.1"/>
</dbReference>
<dbReference type="Proteomes" id="UP000578819">
    <property type="component" value="Unassembled WGS sequence"/>
</dbReference>
<reference evidence="3 4" key="1">
    <citation type="submission" date="2020-08" db="EMBL/GenBank/DDBJ databases">
        <title>Sequencing the genomes of 1000 actinobacteria strains.</title>
        <authorList>
            <person name="Klenk H.-P."/>
        </authorList>
    </citation>
    <scope>NUCLEOTIDE SEQUENCE [LARGE SCALE GENOMIC DNA]</scope>
    <source>
        <strain evidence="3 4">DSM 45886</strain>
    </source>
</reference>
<keyword evidence="1" id="KW-0808">Transferase</keyword>
<dbReference type="AlphaFoldDB" id="A0A7W7WRD4"/>
<evidence type="ECO:0000313" key="4">
    <source>
        <dbReference type="Proteomes" id="UP000578819"/>
    </source>
</evidence>
<protein>
    <recommendedName>
        <fullName evidence="2">Adenylyltransferase AadA C-terminal domain-containing protein</fullName>
    </recommendedName>
</protein>
<proteinExistence type="predicted"/>
<name>A0A7W7WRD4_9ACTN</name>
<dbReference type="GO" id="GO:0016740">
    <property type="term" value="F:transferase activity"/>
    <property type="evidence" value="ECO:0007669"/>
    <property type="project" value="UniProtKB-KW"/>
</dbReference>
<gene>
    <name evidence="3" type="ORF">FHR38_004547</name>
</gene>
<keyword evidence="4" id="KW-1185">Reference proteome</keyword>
<evidence type="ECO:0000259" key="2">
    <source>
        <dbReference type="Pfam" id="PF13427"/>
    </source>
</evidence>
<dbReference type="InterPro" id="IPR043519">
    <property type="entry name" value="NT_sf"/>
</dbReference>
<dbReference type="EMBL" id="JACHJW010000001">
    <property type="protein sequence ID" value="MBB4960814.1"/>
    <property type="molecule type" value="Genomic_DNA"/>
</dbReference>
<dbReference type="SUPFAM" id="SSF81301">
    <property type="entry name" value="Nucleotidyltransferase"/>
    <property type="match status" value="1"/>
</dbReference>
<comment type="caution">
    <text evidence="3">The sequence shown here is derived from an EMBL/GenBank/DDBJ whole genome shotgun (WGS) entry which is preliminary data.</text>
</comment>
<organism evidence="3 4">
    <name type="scientific">Micromonospora polyrhachis</name>
    <dbReference type="NCBI Taxonomy" id="1282883"/>
    <lineage>
        <taxon>Bacteria</taxon>
        <taxon>Bacillati</taxon>
        <taxon>Actinomycetota</taxon>
        <taxon>Actinomycetes</taxon>
        <taxon>Micromonosporales</taxon>
        <taxon>Micromonosporaceae</taxon>
        <taxon>Micromonospora</taxon>
    </lineage>
</organism>
<dbReference type="InterPro" id="IPR025184">
    <property type="entry name" value="AadA_C"/>
</dbReference>
<evidence type="ECO:0000256" key="1">
    <source>
        <dbReference type="ARBA" id="ARBA00022679"/>
    </source>
</evidence>
<feature type="domain" description="Adenylyltransferase AadA C-terminal" evidence="2">
    <location>
        <begin position="150"/>
        <end position="249"/>
    </location>
</feature>
<dbReference type="Pfam" id="PF13427">
    <property type="entry name" value="AadA_C"/>
    <property type="match status" value="1"/>
</dbReference>
<accession>A0A7W7WRD4</accession>
<sequence length="256" mass="26871">MTTRVPLTESAYLDAVVRHLSAILGTELVGVYPTGSLALAGYTPGRSDLDVIAVVEHPPPRPVLATIAARLAHDELPCPATGLEFVLYPRAAVNDGGVAAGYLLDLNTGRELPPKVSFDPADGPGFWYAIDRSISWQSGWALAGPDPRAVLRPAPFAVLLPVVVESMEAHLADPAAHGDNSVLNGCRALRFAAQQRWYAKPAAARWARTAAPAFAGLIDAAVASHAAGRAAGRAVPVAEVTAFLGYVLRQLRATST</sequence>